<dbReference type="Proteomes" id="UP000325286">
    <property type="component" value="Chromosome"/>
</dbReference>
<dbReference type="PANTHER" id="PTHR30258">
    <property type="entry name" value="TYPE II SECRETION SYSTEM PROTEIN GSPE-RELATED"/>
    <property type="match status" value="1"/>
</dbReference>
<dbReference type="Gene3D" id="3.40.50.300">
    <property type="entry name" value="P-loop containing nucleotide triphosphate hydrolases"/>
    <property type="match status" value="1"/>
</dbReference>
<dbReference type="InterPro" id="IPR027417">
    <property type="entry name" value="P-loop_NTPase"/>
</dbReference>
<name>A0A5B9QU06_9BACT</name>
<dbReference type="InterPro" id="IPR003593">
    <property type="entry name" value="AAA+_ATPase"/>
</dbReference>
<dbReference type="FunFam" id="3.30.300.160:FF:000002">
    <property type="entry name" value="Type II secretion system protein E"/>
    <property type="match status" value="1"/>
</dbReference>
<keyword evidence="6" id="KW-1185">Reference proteome</keyword>
<dbReference type="InterPro" id="IPR001482">
    <property type="entry name" value="T2SS/T4SS_dom"/>
</dbReference>
<dbReference type="PROSITE" id="PS00662">
    <property type="entry name" value="T2SP_E"/>
    <property type="match status" value="1"/>
</dbReference>
<dbReference type="KEGG" id="rul:UC8_25400"/>
<keyword evidence="3" id="KW-0067">ATP-binding</keyword>
<dbReference type="Pfam" id="PF05157">
    <property type="entry name" value="MshEN"/>
    <property type="match status" value="1"/>
</dbReference>
<dbReference type="GO" id="GO:0005524">
    <property type="term" value="F:ATP binding"/>
    <property type="evidence" value="ECO:0007669"/>
    <property type="project" value="UniProtKB-KW"/>
</dbReference>
<evidence type="ECO:0000313" key="5">
    <source>
        <dbReference type="EMBL" id="QEG40526.1"/>
    </source>
</evidence>
<dbReference type="Gene3D" id="3.30.450.90">
    <property type="match status" value="1"/>
</dbReference>
<dbReference type="OrthoDB" id="244550at2"/>
<dbReference type="FunFam" id="3.30.450.90:FF:000001">
    <property type="entry name" value="Type II secretion system ATPase GspE"/>
    <property type="match status" value="1"/>
</dbReference>
<dbReference type="SMART" id="SM00382">
    <property type="entry name" value="AAA"/>
    <property type="match status" value="1"/>
</dbReference>
<evidence type="ECO:0000256" key="2">
    <source>
        <dbReference type="ARBA" id="ARBA00022741"/>
    </source>
</evidence>
<sequence>MAVRRIGQILVDLGFLTDEQLEAVLQEQQQQPGALLGQIAESMGLITDEQLVQGLAEQMRMKTISLSEVELPPEVLEKISETMAQLYRVVPVKFEGNTLTIATCDPQNLTIQDELRTFLGYDIQMVVTTEREILQTIGRFYDSESESVEKLVSELAEDDELKSAIEALESEKFNLTDAEALADSAPVRKLLNMVLLLAIKDHASDVHFEPFEDEFRIRIKAEGVLYEMVPPPRHLAFAITTRIKVMANLDIAERRMPQDGRIELMLGGHPVDLRVSVLPTIFGESVVMRILDRSVVDLSLENVGMDDFTVNAFRKAIDRPNGIVLVTGPTGSGKTTTLYSALTELNDPEDKLITTEDPVEYDIEGIIQIPIDTKSGVTFASCLRAILRQDPDTILVGEIRDLETAEIAIQAALTGHLVFSTLHTNDSAATVTRLKDMGIQTFMICATVEAILAQRLVRRVCTKCREEIKPSNDMLFELGLEREDLGEKKFYRGAGCDACNNTGYKGRVGLFELMVMNDTIRELVMRNASTDEIRDQSQKDGMITLRDFGMRLAEAGITSLDEVVRETIQEA</sequence>
<protein>
    <submittedName>
        <fullName evidence="5">Type II/IV secretion system protein</fullName>
    </submittedName>
</protein>
<evidence type="ECO:0000256" key="1">
    <source>
        <dbReference type="ARBA" id="ARBA00006611"/>
    </source>
</evidence>
<comment type="similarity">
    <text evidence="1">Belongs to the GSP E family.</text>
</comment>
<dbReference type="Gene3D" id="3.30.300.160">
    <property type="entry name" value="Type II secretion system, protein E, N-terminal domain"/>
    <property type="match status" value="1"/>
</dbReference>
<gene>
    <name evidence="5" type="ORF">UC8_25400</name>
</gene>
<dbReference type="GO" id="GO:0016887">
    <property type="term" value="F:ATP hydrolysis activity"/>
    <property type="evidence" value="ECO:0007669"/>
    <property type="project" value="TreeGrafter"/>
</dbReference>
<organism evidence="5 6">
    <name type="scientific">Roseimaritima ulvae</name>
    <dbReference type="NCBI Taxonomy" id="980254"/>
    <lineage>
        <taxon>Bacteria</taxon>
        <taxon>Pseudomonadati</taxon>
        <taxon>Planctomycetota</taxon>
        <taxon>Planctomycetia</taxon>
        <taxon>Pirellulales</taxon>
        <taxon>Pirellulaceae</taxon>
        <taxon>Roseimaritima</taxon>
    </lineage>
</organism>
<evidence type="ECO:0000256" key="3">
    <source>
        <dbReference type="ARBA" id="ARBA00022840"/>
    </source>
</evidence>
<dbReference type="RefSeq" id="WP_068130518.1">
    <property type="nucleotide sequence ID" value="NZ_CP042914.1"/>
</dbReference>
<keyword evidence="2" id="KW-0547">Nucleotide-binding</keyword>
<dbReference type="SUPFAM" id="SSF160246">
    <property type="entry name" value="EspE N-terminal domain-like"/>
    <property type="match status" value="1"/>
</dbReference>
<dbReference type="InterPro" id="IPR037257">
    <property type="entry name" value="T2SS_E_N_sf"/>
</dbReference>
<dbReference type="PANTHER" id="PTHR30258:SF1">
    <property type="entry name" value="PROTEIN TRANSPORT PROTEIN HOFB HOMOLOG"/>
    <property type="match status" value="1"/>
</dbReference>
<dbReference type="AlphaFoldDB" id="A0A5B9QU06"/>
<dbReference type="InterPro" id="IPR007831">
    <property type="entry name" value="T2SS_GspE_N"/>
</dbReference>
<evidence type="ECO:0000259" key="4">
    <source>
        <dbReference type="PROSITE" id="PS00662"/>
    </source>
</evidence>
<proteinExistence type="inferred from homology"/>
<evidence type="ECO:0000313" key="6">
    <source>
        <dbReference type="Proteomes" id="UP000325286"/>
    </source>
</evidence>
<dbReference type="EMBL" id="CP042914">
    <property type="protein sequence ID" value="QEG40526.1"/>
    <property type="molecule type" value="Genomic_DNA"/>
</dbReference>
<accession>A0A5B9QU06</accession>
<dbReference type="CDD" id="cd01129">
    <property type="entry name" value="PulE-GspE-like"/>
    <property type="match status" value="1"/>
</dbReference>
<feature type="domain" description="Bacterial type II secretion system protein E" evidence="4">
    <location>
        <begin position="387"/>
        <end position="401"/>
    </location>
</feature>
<dbReference type="GO" id="GO:0005886">
    <property type="term" value="C:plasma membrane"/>
    <property type="evidence" value="ECO:0007669"/>
    <property type="project" value="TreeGrafter"/>
</dbReference>
<reference evidence="5 6" key="1">
    <citation type="submission" date="2019-08" db="EMBL/GenBank/DDBJ databases">
        <title>Deep-cultivation of Planctomycetes and their phenomic and genomic characterization uncovers novel biology.</title>
        <authorList>
            <person name="Wiegand S."/>
            <person name="Jogler M."/>
            <person name="Boedeker C."/>
            <person name="Pinto D."/>
            <person name="Vollmers J."/>
            <person name="Rivas-Marin E."/>
            <person name="Kohn T."/>
            <person name="Peeters S.H."/>
            <person name="Heuer A."/>
            <person name="Rast P."/>
            <person name="Oberbeckmann S."/>
            <person name="Bunk B."/>
            <person name="Jeske O."/>
            <person name="Meyerdierks A."/>
            <person name="Storesund J.E."/>
            <person name="Kallscheuer N."/>
            <person name="Luecker S."/>
            <person name="Lage O.M."/>
            <person name="Pohl T."/>
            <person name="Merkel B.J."/>
            <person name="Hornburger P."/>
            <person name="Mueller R.-W."/>
            <person name="Bruemmer F."/>
            <person name="Labrenz M."/>
            <person name="Spormann A.M."/>
            <person name="Op den Camp H."/>
            <person name="Overmann J."/>
            <person name="Amann R."/>
            <person name="Jetten M.S.M."/>
            <person name="Mascher T."/>
            <person name="Medema M.H."/>
            <person name="Devos D.P."/>
            <person name="Kaster A.-K."/>
            <person name="Ovreas L."/>
            <person name="Rohde M."/>
            <person name="Galperin M.Y."/>
            <person name="Jogler C."/>
        </authorList>
    </citation>
    <scope>NUCLEOTIDE SEQUENCE [LARGE SCALE GENOMIC DNA]</scope>
    <source>
        <strain evidence="5 6">UC8</strain>
    </source>
</reference>
<dbReference type="Pfam" id="PF00437">
    <property type="entry name" value="T2SSE"/>
    <property type="match status" value="1"/>
</dbReference>
<dbReference type="SUPFAM" id="SSF52540">
    <property type="entry name" value="P-loop containing nucleoside triphosphate hydrolases"/>
    <property type="match status" value="1"/>
</dbReference>
<dbReference type="FunFam" id="3.40.50.300:FF:000398">
    <property type="entry name" value="Type IV pilus assembly ATPase PilB"/>
    <property type="match status" value="1"/>
</dbReference>